<feature type="repeat" description="ANK" evidence="3">
    <location>
        <begin position="246"/>
        <end position="278"/>
    </location>
</feature>
<dbReference type="PANTHER" id="PTHR24173:SF74">
    <property type="entry name" value="ANKYRIN REPEAT DOMAIN-CONTAINING PROTEIN 16"/>
    <property type="match status" value="1"/>
</dbReference>
<evidence type="ECO:0000256" key="1">
    <source>
        <dbReference type="ARBA" id="ARBA00022737"/>
    </source>
</evidence>
<keyword evidence="2 3" id="KW-0040">ANK repeat</keyword>
<evidence type="ECO:0000256" key="2">
    <source>
        <dbReference type="ARBA" id="ARBA00023043"/>
    </source>
</evidence>
<dbReference type="PROSITE" id="PS50088">
    <property type="entry name" value="ANK_REPEAT"/>
    <property type="match status" value="3"/>
</dbReference>
<reference evidence="4 5" key="1">
    <citation type="submission" date="2021-06" db="EMBL/GenBank/DDBJ databases">
        <authorList>
            <person name="Criscuolo A."/>
        </authorList>
    </citation>
    <scope>NUCLEOTIDE SEQUENCE [LARGE SCALE GENOMIC DNA]</scope>
    <source>
        <strain evidence="5">CIP 111802</strain>
    </source>
</reference>
<name>A0ABM8VF61_9BACL</name>
<evidence type="ECO:0000313" key="4">
    <source>
        <dbReference type="EMBL" id="CAG7633575.1"/>
    </source>
</evidence>
<protein>
    <recommendedName>
        <fullName evidence="6">Ankyrin repeat domain-containing protein</fullName>
    </recommendedName>
</protein>
<dbReference type="PROSITE" id="PS50297">
    <property type="entry name" value="ANK_REP_REGION"/>
    <property type="match status" value="2"/>
</dbReference>
<feature type="repeat" description="ANK" evidence="3">
    <location>
        <begin position="210"/>
        <end position="242"/>
    </location>
</feature>
<sequence>MNYEISRGCLREMDHMVEDGLGVGELAEVFTSAVQAVKTGGVESLIQLLREHPELAYARSQKGRTLLNHLCDWPGHFPREFETGRALIAAGADVNALAIDPDRGETSLQWAVSANDVAMAELLIDCGAAVDGLNGDLRPLAQALFYGCREAAEMLVRRGATVTLEFAAGLGLTGMLPRFFGTDGCLLPSAGAHTAPVKNAIRPDTTGDERMEQALIYAVINNRIESAAYLLDRGADINAMPSGFHFRGTPLHWVAGGDSAEMVEFLVRRGADLHAAAPKDKATPLEMAEHRKKPDIVRLLKNLGAQR</sequence>
<accession>A0ABM8VF61</accession>
<evidence type="ECO:0000256" key="3">
    <source>
        <dbReference type="PROSITE-ProRule" id="PRU00023"/>
    </source>
</evidence>
<dbReference type="Proteomes" id="UP000730618">
    <property type="component" value="Unassembled WGS sequence"/>
</dbReference>
<dbReference type="PANTHER" id="PTHR24173">
    <property type="entry name" value="ANKYRIN REPEAT CONTAINING"/>
    <property type="match status" value="1"/>
</dbReference>
<dbReference type="Pfam" id="PF13637">
    <property type="entry name" value="Ank_4"/>
    <property type="match status" value="1"/>
</dbReference>
<evidence type="ECO:0008006" key="6">
    <source>
        <dbReference type="Google" id="ProtNLM"/>
    </source>
</evidence>
<dbReference type="Pfam" id="PF12796">
    <property type="entry name" value="Ank_2"/>
    <property type="match status" value="1"/>
</dbReference>
<keyword evidence="5" id="KW-1185">Reference proteome</keyword>
<proteinExistence type="predicted"/>
<comment type="caution">
    <text evidence="4">The sequence shown here is derived from an EMBL/GenBank/DDBJ whole genome shotgun (WGS) entry which is preliminary data.</text>
</comment>
<keyword evidence="1" id="KW-0677">Repeat</keyword>
<dbReference type="SMART" id="SM00248">
    <property type="entry name" value="ANK"/>
    <property type="match status" value="5"/>
</dbReference>
<dbReference type="EMBL" id="CAJVCE010000004">
    <property type="protein sequence ID" value="CAG7633575.1"/>
    <property type="molecule type" value="Genomic_DNA"/>
</dbReference>
<evidence type="ECO:0000313" key="5">
    <source>
        <dbReference type="Proteomes" id="UP000730618"/>
    </source>
</evidence>
<organism evidence="4 5">
    <name type="scientific">Paenibacillus allorhizosphaerae</name>
    <dbReference type="NCBI Taxonomy" id="2849866"/>
    <lineage>
        <taxon>Bacteria</taxon>
        <taxon>Bacillati</taxon>
        <taxon>Bacillota</taxon>
        <taxon>Bacilli</taxon>
        <taxon>Bacillales</taxon>
        <taxon>Paenibacillaceae</taxon>
        <taxon>Paenibacillus</taxon>
    </lineage>
</organism>
<feature type="repeat" description="ANK" evidence="3">
    <location>
        <begin position="103"/>
        <end position="135"/>
    </location>
</feature>
<dbReference type="InterPro" id="IPR002110">
    <property type="entry name" value="Ankyrin_rpt"/>
</dbReference>
<gene>
    <name evidence="4" type="ORF">PAECIP111802_01962</name>
</gene>